<dbReference type="InterPro" id="IPR012341">
    <property type="entry name" value="6hp_glycosidase-like_sf"/>
</dbReference>
<keyword evidence="9" id="KW-1185">Reference proteome</keyword>
<evidence type="ECO:0000256" key="5">
    <source>
        <dbReference type="ARBA" id="ARBA00023157"/>
    </source>
</evidence>
<dbReference type="PANTHER" id="PTHR11742:SF103">
    <property type="entry name" value="ENDOPLASMIC RETICULUM MANNOSIDASE MNL2-RELATED"/>
    <property type="match status" value="1"/>
</dbReference>
<evidence type="ECO:0000256" key="3">
    <source>
        <dbReference type="ARBA" id="ARBA00007658"/>
    </source>
</evidence>
<keyword evidence="4 6" id="KW-0378">Hydrolase</keyword>
<feature type="region of interest" description="Disordered" evidence="7">
    <location>
        <begin position="576"/>
        <end position="598"/>
    </location>
</feature>
<dbReference type="InterPro" id="IPR050749">
    <property type="entry name" value="Glycosyl_Hydrolase_47"/>
</dbReference>
<dbReference type="Pfam" id="PF01532">
    <property type="entry name" value="Glyco_hydro_47"/>
    <property type="match status" value="1"/>
</dbReference>
<sequence length="973" mass="108737">MVVFFHFHSFSDTGSSFSVGDLTEFTATPLESVPQYEQQPMVPGEASIPPPVIPPIEKPSPRPEVPAKEDKLELKPEDPVETPKSKPAETSEQPPASIPMLTSDKLPHQLAQENRPIITGNDAVLTIDHWVKSPEHFPVPEEQIFPLPKKYKKLPQIQASFAKELGSKRKVRLQRQKAVKDAMIHTWKGYRQNAWLHDELLPVTRYFKDPFAGWGATLVDALDTLWIMGLEEEFLEAVEAVGKIDFTTTQLLKIPVFETVIRYLGGLIGAYDVSGGKHQVLLDKAIELGDMLYGVFDTPNRMPVLHWGWRPGQTALTLRGEFGAVSAELGSLTVEFTRLAQITGNNSYFDAVQRITDALEEFQPRTNLPGMWPLNIDTSGCKVVQVPLDPLPQRGSGQMTGDASDPIVHKHEKRQGTEQPIDWLGAVQGNRIMPEVDESKQQQKKPAITVETPVYSETEQPIDWLGAAQSKHIMPEVDESKQQQKKPAITVETPVYSETEQPIDWLSAAQGKHIMPEVDESKQQQKKPAFTAPAHSEIEQSVDWLGAAQSGHIMPDEDEPKQQQKPTFTVEDPVHRGLTKEAQSGKIHKEGDGGKSDTIDRQLSLAVTTTVAEFVRTSPSCVPRGLAGPNSSRDERFTLGGMADSLYEYLIKEYILLGGASDQYKKMYESSMEKAKKYLFFRPLAEGDPDVLLSGNVNVDKAGEITFDTDSGHLSCFTGGMLALGARALGHEADLEIGAKLTDGCVWAYASFESGIMPESFNTAYCKDPDNCKFSATEYYEQLVPKYRRPKNTGLQPHQHAKRVDIASPGYEVEEPGYEVEEPGYGVEEPETTMIDPIRVQKKYPTTLKEIAEQIIDDDALPTGFTKVTDKRYILRPEAIESVFIMYRVTADTTWQDKGWRMWQNVEKATRTPFAFSAINDVTRSTSDPQFVQLDEMESFWLAETLNEPGLISLDDYVLNTEAHPLRRPRPSS</sequence>
<evidence type="ECO:0000313" key="8">
    <source>
        <dbReference type="EMBL" id="KAL0634601.1"/>
    </source>
</evidence>
<evidence type="ECO:0000256" key="6">
    <source>
        <dbReference type="RuleBase" id="RU361193"/>
    </source>
</evidence>
<dbReference type="InterPro" id="IPR001382">
    <property type="entry name" value="Glyco_hydro_47"/>
</dbReference>
<dbReference type="PANTHER" id="PTHR11742">
    <property type="entry name" value="MANNOSYL-OLIGOSACCHARIDE ALPHA-1,2-MANNOSIDASE-RELATED"/>
    <property type="match status" value="1"/>
</dbReference>
<dbReference type="EC" id="3.2.1.-" evidence="6"/>
<name>A0ABR3GGC5_9PEZI</name>
<feature type="compositionally biased region" description="Basic and acidic residues" evidence="7">
    <location>
        <begin position="587"/>
        <end position="598"/>
    </location>
</feature>
<keyword evidence="5" id="KW-1015">Disulfide bond</keyword>
<dbReference type="InterPro" id="IPR036026">
    <property type="entry name" value="Seven-hairpin_glycosidases"/>
</dbReference>
<proteinExistence type="inferred from homology"/>
<accession>A0ABR3GGC5</accession>
<reference evidence="8 9" key="1">
    <citation type="submission" date="2024-02" db="EMBL/GenBank/DDBJ databases">
        <title>Discinaceae phylogenomics.</title>
        <authorList>
            <person name="Dirks A.C."/>
            <person name="James T.Y."/>
        </authorList>
    </citation>
    <scope>NUCLEOTIDE SEQUENCE [LARGE SCALE GENOMIC DNA]</scope>
    <source>
        <strain evidence="8 9">ACD0624</strain>
    </source>
</reference>
<gene>
    <name evidence="8" type="ORF">Q9L58_006488</name>
</gene>
<comment type="similarity">
    <text evidence="3 6">Belongs to the glycosyl hydrolase 47 family.</text>
</comment>
<evidence type="ECO:0000256" key="7">
    <source>
        <dbReference type="SAM" id="MobiDB-lite"/>
    </source>
</evidence>
<dbReference type="Gene3D" id="1.50.10.10">
    <property type="match status" value="3"/>
</dbReference>
<dbReference type="SUPFAM" id="SSF48225">
    <property type="entry name" value="Seven-hairpin glycosidases"/>
    <property type="match status" value="1"/>
</dbReference>
<keyword evidence="6" id="KW-0326">Glycosidase</keyword>
<evidence type="ECO:0000256" key="1">
    <source>
        <dbReference type="ARBA" id="ARBA00001913"/>
    </source>
</evidence>
<organism evidence="8 9">
    <name type="scientific">Discina gigas</name>
    <dbReference type="NCBI Taxonomy" id="1032678"/>
    <lineage>
        <taxon>Eukaryota</taxon>
        <taxon>Fungi</taxon>
        <taxon>Dikarya</taxon>
        <taxon>Ascomycota</taxon>
        <taxon>Pezizomycotina</taxon>
        <taxon>Pezizomycetes</taxon>
        <taxon>Pezizales</taxon>
        <taxon>Discinaceae</taxon>
        <taxon>Discina</taxon>
    </lineage>
</organism>
<comment type="caution">
    <text evidence="8">The sequence shown here is derived from an EMBL/GenBank/DDBJ whole genome shotgun (WGS) entry which is preliminary data.</text>
</comment>
<feature type="compositionally biased region" description="Basic and acidic residues" evidence="7">
    <location>
        <begin position="59"/>
        <end position="89"/>
    </location>
</feature>
<comment type="cofactor">
    <cofactor evidence="1">
        <name>Ca(2+)</name>
        <dbReference type="ChEBI" id="CHEBI:29108"/>
    </cofactor>
</comment>
<evidence type="ECO:0000256" key="4">
    <source>
        <dbReference type="ARBA" id="ARBA00022801"/>
    </source>
</evidence>
<protein>
    <recommendedName>
        <fullName evidence="6">alpha-1,2-Mannosidase</fullName>
        <ecNumber evidence="6">3.2.1.-</ecNumber>
    </recommendedName>
</protein>
<feature type="region of interest" description="Disordered" evidence="7">
    <location>
        <begin position="38"/>
        <end position="101"/>
    </location>
</feature>
<dbReference type="PRINTS" id="PR00747">
    <property type="entry name" value="GLYHDRLASE47"/>
</dbReference>
<comment type="pathway">
    <text evidence="2">Protein modification; protein glycosylation.</text>
</comment>
<evidence type="ECO:0000313" key="9">
    <source>
        <dbReference type="Proteomes" id="UP001447188"/>
    </source>
</evidence>
<feature type="compositionally biased region" description="Pro residues" evidence="7">
    <location>
        <begin position="48"/>
        <end position="58"/>
    </location>
</feature>
<dbReference type="Proteomes" id="UP001447188">
    <property type="component" value="Unassembled WGS sequence"/>
</dbReference>
<evidence type="ECO:0000256" key="2">
    <source>
        <dbReference type="ARBA" id="ARBA00004922"/>
    </source>
</evidence>
<dbReference type="EMBL" id="JBBBZM010000090">
    <property type="protein sequence ID" value="KAL0634601.1"/>
    <property type="molecule type" value="Genomic_DNA"/>
</dbReference>